<protein>
    <submittedName>
        <fullName evidence="2">Uncharacterized protein</fullName>
    </submittedName>
</protein>
<evidence type="ECO:0000313" key="3">
    <source>
        <dbReference type="Proteomes" id="UP001283361"/>
    </source>
</evidence>
<organism evidence="2 3">
    <name type="scientific">Elysia crispata</name>
    <name type="common">lettuce slug</name>
    <dbReference type="NCBI Taxonomy" id="231223"/>
    <lineage>
        <taxon>Eukaryota</taxon>
        <taxon>Metazoa</taxon>
        <taxon>Spiralia</taxon>
        <taxon>Lophotrochozoa</taxon>
        <taxon>Mollusca</taxon>
        <taxon>Gastropoda</taxon>
        <taxon>Heterobranchia</taxon>
        <taxon>Euthyneura</taxon>
        <taxon>Panpulmonata</taxon>
        <taxon>Sacoglossa</taxon>
        <taxon>Placobranchoidea</taxon>
        <taxon>Plakobranchidae</taxon>
        <taxon>Elysia</taxon>
    </lineage>
</organism>
<dbReference type="Proteomes" id="UP001283361">
    <property type="component" value="Unassembled WGS sequence"/>
</dbReference>
<feature type="compositionally biased region" description="Basic and acidic residues" evidence="1">
    <location>
        <begin position="1"/>
        <end position="11"/>
    </location>
</feature>
<feature type="compositionally biased region" description="Polar residues" evidence="1">
    <location>
        <begin position="20"/>
        <end position="30"/>
    </location>
</feature>
<comment type="caution">
    <text evidence="2">The sequence shown here is derived from an EMBL/GenBank/DDBJ whole genome shotgun (WGS) entry which is preliminary data.</text>
</comment>
<reference evidence="2" key="1">
    <citation type="journal article" date="2023" name="G3 (Bethesda)">
        <title>A reference genome for the long-term kleptoplast-retaining sea slug Elysia crispata morphotype clarki.</title>
        <authorList>
            <person name="Eastman K.E."/>
            <person name="Pendleton A.L."/>
            <person name="Shaikh M.A."/>
            <person name="Suttiyut T."/>
            <person name="Ogas R."/>
            <person name="Tomko P."/>
            <person name="Gavelis G."/>
            <person name="Widhalm J.R."/>
            <person name="Wisecaver J.H."/>
        </authorList>
    </citation>
    <scope>NUCLEOTIDE SEQUENCE</scope>
    <source>
        <strain evidence="2">ECLA1</strain>
    </source>
</reference>
<name>A0AAE1CWG8_9GAST</name>
<accession>A0AAE1CWG8</accession>
<proteinExistence type="predicted"/>
<gene>
    <name evidence="2" type="ORF">RRG08_003940</name>
</gene>
<sequence>MSLESYEKEQTRPSLPFSFADTSTRSSPGTVRNKPGFRGRLPRECIVADLPRDWEESMPGDGAVPTGLGRTSAQITVVISGLQTLCDQTISTRNRNLAGTRPESYHTFVP</sequence>
<keyword evidence="3" id="KW-1185">Reference proteome</keyword>
<evidence type="ECO:0000313" key="2">
    <source>
        <dbReference type="EMBL" id="KAK3739709.1"/>
    </source>
</evidence>
<dbReference type="EMBL" id="JAWDGP010006505">
    <property type="protein sequence ID" value="KAK3739709.1"/>
    <property type="molecule type" value="Genomic_DNA"/>
</dbReference>
<evidence type="ECO:0000256" key="1">
    <source>
        <dbReference type="SAM" id="MobiDB-lite"/>
    </source>
</evidence>
<feature type="region of interest" description="Disordered" evidence="1">
    <location>
        <begin position="1"/>
        <end position="38"/>
    </location>
</feature>
<dbReference type="AlphaFoldDB" id="A0AAE1CWG8"/>